<dbReference type="EMBL" id="AODF01000007">
    <property type="protein sequence ID" value="EUJ33132.1"/>
    <property type="molecule type" value="Genomic_DNA"/>
</dbReference>
<evidence type="ECO:0000256" key="1">
    <source>
        <dbReference type="SAM" id="Phobius"/>
    </source>
</evidence>
<accession>A0ABP3AZS7</accession>
<evidence type="ECO:0000313" key="3">
    <source>
        <dbReference type="Proteomes" id="UP000019249"/>
    </source>
</evidence>
<sequence>MKSFIKKYVFRYRGKRIRYRTKNLLRQVGISIGIPTFLLVLSLFLWVFKVLPSFPLVLNLDGIKEYFFIHRLVARSSLAYDIFRRYGIVII</sequence>
<name>A0ABP3AZS7_9LIST</name>
<keyword evidence="1" id="KW-0812">Transmembrane</keyword>
<gene>
    <name evidence="2" type="ORF">MFLO_04295</name>
</gene>
<proteinExistence type="predicted"/>
<keyword evidence="1" id="KW-1133">Transmembrane helix</keyword>
<protein>
    <submittedName>
        <fullName evidence="2">Uncharacterized protein</fullName>
    </submittedName>
</protein>
<organism evidence="2 3">
    <name type="scientific">Listeria floridensis FSL S10-1187</name>
    <dbReference type="NCBI Taxonomy" id="1265817"/>
    <lineage>
        <taxon>Bacteria</taxon>
        <taxon>Bacillati</taxon>
        <taxon>Bacillota</taxon>
        <taxon>Bacilli</taxon>
        <taxon>Bacillales</taxon>
        <taxon>Listeriaceae</taxon>
        <taxon>Listeria</taxon>
    </lineage>
</organism>
<dbReference type="Proteomes" id="UP000019249">
    <property type="component" value="Unassembled WGS sequence"/>
</dbReference>
<reference evidence="2 3" key="1">
    <citation type="journal article" date="2014" name="Int. J. Syst. Evol. Microbiol.">
        <title>Listeria floridensis sp. nov., Listeria aquatica sp. nov., Listeria cornellensis sp. nov., Listeria riparia sp. nov. and Listeria grandensis sp. nov., from agricultural and natural environments.</title>
        <authorList>
            <person name="den Bakker H.C."/>
            <person name="Warchocki S."/>
            <person name="Wright E.M."/>
            <person name="Allred A.F."/>
            <person name="Ahlstrom C."/>
            <person name="Manuel C.S."/>
            <person name="Stasiewicz M.J."/>
            <person name="Burrell A."/>
            <person name="Roof S."/>
            <person name="Strawn L."/>
            <person name="Fortes E.D."/>
            <person name="Nightingale K.K."/>
            <person name="Kephart D."/>
            <person name="Wiedmann M."/>
        </authorList>
    </citation>
    <scope>NUCLEOTIDE SEQUENCE [LARGE SCALE GENOMIC DNA]</scope>
    <source>
        <strain evidence="2 3">FSL S10-1187</strain>
    </source>
</reference>
<keyword evidence="1" id="KW-0472">Membrane</keyword>
<keyword evidence="3" id="KW-1185">Reference proteome</keyword>
<feature type="transmembrane region" description="Helical" evidence="1">
    <location>
        <begin position="24"/>
        <end position="48"/>
    </location>
</feature>
<evidence type="ECO:0000313" key="2">
    <source>
        <dbReference type="EMBL" id="EUJ33132.1"/>
    </source>
</evidence>
<comment type="caution">
    <text evidence="2">The sequence shown here is derived from an EMBL/GenBank/DDBJ whole genome shotgun (WGS) entry which is preliminary data.</text>
</comment>